<sequence>MVSLGIGCCKLHKVFLVVTLPPCNRSGLARPDETRFSWRSIAQIKQTRPRYQDSTTFHPPLSFLILHLQCLPTLVHPPSFVLKWRMHSCLSTTHRSQSTIAHAGSSSTSHFGYTRLCLWDVVASTQ</sequence>
<reference evidence="1" key="3">
    <citation type="submission" date="2020-12" db="UniProtKB">
        <authorList>
            <consortium name="EnsemblPlants"/>
        </authorList>
    </citation>
    <scope>IDENTIFICATION</scope>
</reference>
<dbReference type="InParanoid" id="A0A7I3YV09"/>
<reference evidence="1 2" key="2">
    <citation type="journal article" date="2018" name="Plant J.">
        <title>The Physcomitrella patens chromosome-scale assembly reveals moss genome structure and evolution.</title>
        <authorList>
            <person name="Lang D."/>
            <person name="Ullrich K.K."/>
            <person name="Murat F."/>
            <person name="Fuchs J."/>
            <person name="Jenkins J."/>
            <person name="Haas F.B."/>
            <person name="Piednoel M."/>
            <person name="Gundlach H."/>
            <person name="Van Bel M."/>
            <person name="Meyberg R."/>
            <person name="Vives C."/>
            <person name="Morata J."/>
            <person name="Symeonidi A."/>
            <person name="Hiss M."/>
            <person name="Muchero W."/>
            <person name="Kamisugi Y."/>
            <person name="Saleh O."/>
            <person name="Blanc G."/>
            <person name="Decker E.L."/>
            <person name="van Gessel N."/>
            <person name="Grimwood J."/>
            <person name="Hayes R.D."/>
            <person name="Graham S.W."/>
            <person name="Gunter L.E."/>
            <person name="McDaniel S.F."/>
            <person name="Hoernstein S.N.W."/>
            <person name="Larsson A."/>
            <person name="Li F.W."/>
            <person name="Perroud P.F."/>
            <person name="Phillips J."/>
            <person name="Ranjan P."/>
            <person name="Rokshar D.S."/>
            <person name="Rothfels C.J."/>
            <person name="Schneider L."/>
            <person name="Shu S."/>
            <person name="Stevenson D.W."/>
            <person name="Thummler F."/>
            <person name="Tillich M."/>
            <person name="Villarreal Aguilar J.C."/>
            <person name="Widiez T."/>
            <person name="Wong G.K."/>
            <person name="Wymore A."/>
            <person name="Zhang Y."/>
            <person name="Zimmer A.D."/>
            <person name="Quatrano R.S."/>
            <person name="Mayer K.F.X."/>
            <person name="Goodstein D."/>
            <person name="Casacuberta J.M."/>
            <person name="Vandepoele K."/>
            <person name="Reski R."/>
            <person name="Cuming A.C."/>
            <person name="Tuskan G.A."/>
            <person name="Maumus F."/>
            <person name="Salse J."/>
            <person name="Schmutz J."/>
            <person name="Rensing S.A."/>
        </authorList>
    </citation>
    <scope>NUCLEOTIDE SEQUENCE [LARGE SCALE GENOMIC DNA]</scope>
    <source>
        <strain evidence="1 2">cv. Gransden 2004</strain>
    </source>
</reference>
<evidence type="ECO:0000313" key="1">
    <source>
        <dbReference type="EnsemblPlants" id="PAC:32900719.CDS.1"/>
    </source>
</evidence>
<name>A0A7I3YV09_PHYPA</name>
<reference evidence="1 2" key="1">
    <citation type="journal article" date="2008" name="Science">
        <title>The Physcomitrella genome reveals evolutionary insights into the conquest of land by plants.</title>
        <authorList>
            <person name="Rensing S."/>
            <person name="Lang D."/>
            <person name="Zimmer A."/>
            <person name="Terry A."/>
            <person name="Salamov A."/>
            <person name="Shapiro H."/>
            <person name="Nishiyama T."/>
            <person name="Perroud P.-F."/>
            <person name="Lindquist E."/>
            <person name="Kamisugi Y."/>
            <person name="Tanahashi T."/>
            <person name="Sakakibara K."/>
            <person name="Fujita T."/>
            <person name="Oishi K."/>
            <person name="Shin-I T."/>
            <person name="Kuroki Y."/>
            <person name="Toyoda A."/>
            <person name="Suzuki Y."/>
            <person name="Hashimoto A."/>
            <person name="Yamaguchi K."/>
            <person name="Sugano A."/>
            <person name="Kohara Y."/>
            <person name="Fujiyama A."/>
            <person name="Anterola A."/>
            <person name="Aoki S."/>
            <person name="Ashton N."/>
            <person name="Barbazuk W.B."/>
            <person name="Barker E."/>
            <person name="Bennetzen J."/>
            <person name="Bezanilla M."/>
            <person name="Blankenship R."/>
            <person name="Cho S.H."/>
            <person name="Dutcher S."/>
            <person name="Estelle M."/>
            <person name="Fawcett J.A."/>
            <person name="Gundlach H."/>
            <person name="Hanada K."/>
            <person name="Heyl A."/>
            <person name="Hicks K.A."/>
            <person name="Hugh J."/>
            <person name="Lohr M."/>
            <person name="Mayer K."/>
            <person name="Melkozernov A."/>
            <person name="Murata T."/>
            <person name="Nelson D."/>
            <person name="Pils B."/>
            <person name="Prigge M."/>
            <person name="Reiss B."/>
            <person name="Renner T."/>
            <person name="Rombauts S."/>
            <person name="Rushton P."/>
            <person name="Sanderfoot A."/>
            <person name="Schween G."/>
            <person name="Shiu S.-H."/>
            <person name="Stueber K."/>
            <person name="Theodoulou F.L."/>
            <person name="Tu H."/>
            <person name="Van de Peer Y."/>
            <person name="Verrier P.J."/>
            <person name="Waters E."/>
            <person name="Wood A."/>
            <person name="Yang L."/>
            <person name="Cove D."/>
            <person name="Cuming A."/>
            <person name="Hasebe M."/>
            <person name="Lucas S."/>
            <person name="Mishler D.B."/>
            <person name="Reski R."/>
            <person name="Grigoriev I."/>
            <person name="Quatrano R.S."/>
            <person name="Boore J.L."/>
        </authorList>
    </citation>
    <scope>NUCLEOTIDE SEQUENCE [LARGE SCALE GENOMIC DNA]</scope>
    <source>
        <strain evidence="1 2">cv. Gransden 2004</strain>
    </source>
</reference>
<accession>A0A7I3YV09</accession>
<keyword evidence="2" id="KW-1185">Reference proteome</keyword>
<dbReference type="EnsemblPlants" id="Pp3c10_23010V3.2">
    <property type="protein sequence ID" value="PAC:32900719.CDS.1"/>
    <property type="gene ID" value="Pp3c10_23010"/>
</dbReference>
<proteinExistence type="predicted"/>
<dbReference type="Gramene" id="Pp3c10_23010V3.2">
    <property type="protein sequence ID" value="PAC:32900719.CDS.1"/>
    <property type="gene ID" value="Pp3c10_23010"/>
</dbReference>
<dbReference type="Proteomes" id="UP000006727">
    <property type="component" value="Chromosome 10"/>
</dbReference>
<evidence type="ECO:0000313" key="2">
    <source>
        <dbReference type="Proteomes" id="UP000006727"/>
    </source>
</evidence>
<organism evidence="1 2">
    <name type="scientific">Physcomitrium patens</name>
    <name type="common">Spreading-leaved earth moss</name>
    <name type="synonym">Physcomitrella patens</name>
    <dbReference type="NCBI Taxonomy" id="3218"/>
    <lineage>
        <taxon>Eukaryota</taxon>
        <taxon>Viridiplantae</taxon>
        <taxon>Streptophyta</taxon>
        <taxon>Embryophyta</taxon>
        <taxon>Bryophyta</taxon>
        <taxon>Bryophytina</taxon>
        <taxon>Bryopsida</taxon>
        <taxon>Funariidae</taxon>
        <taxon>Funariales</taxon>
        <taxon>Funariaceae</taxon>
        <taxon>Physcomitrium</taxon>
    </lineage>
</organism>
<dbReference type="AlphaFoldDB" id="A0A7I3YV09"/>
<dbReference type="EMBL" id="ABEU02000010">
    <property type="status" value="NOT_ANNOTATED_CDS"/>
    <property type="molecule type" value="Genomic_DNA"/>
</dbReference>
<protein>
    <submittedName>
        <fullName evidence="1">Uncharacterized protein</fullName>
    </submittedName>
</protein>